<reference evidence="4 5" key="1">
    <citation type="submission" date="2017-03" db="EMBL/GenBank/DDBJ databases">
        <title>Draft genime sequence of the acidophilic sulfur-oxidizing bacterium Acidithiobacillus sp. SH, isolated from seawater.</title>
        <authorList>
            <person name="Sharmin S."/>
            <person name="Tokuhisa M."/>
            <person name="Kanao T."/>
            <person name="Kamimura K."/>
        </authorList>
    </citation>
    <scope>NUCLEOTIDE SEQUENCE [LARGE SCALE GENOMIC DNA]</scope>
    <source>
        <strain evidence="4 5">SH</strain>
    </source>
</reference>
<dbReference type="RefSeq" id="WP_101539046.1">
    <property type="nucleotide sequence ID" value="NZ_MXAV01000057.1"/>
</dbReference>
<gene>
    <name evidence="4" type="ORF">B1757_14675</name>
</gene>
<dbReference type="EMBL" id="MXAV01000057">
    <property type="protein sequence ID" value="PKY09481.1"/>
    <property type="molecule type" value="Genomic_DNA"/>
</dbReference>
<proteinExistence type="predicted"/>
<protein>
    <submittedName>
        <fullName evidence="4">Voltage-gated potassium channel</fullName>
    </submittedName>
</protein>
<dbReference type="GO" id="GO:0005886">
    <property type="term" value="C:plasma membrane"/>
    <property type="evidence" value="ECO:0007669"/>
    <property type="project" value="UniProtKB-SubCell"/>
</dbReference>
<dbReference type="Pfam" id="PF07885">
    <property type="entry name" value="Ion_trans_2"/>
    <property type="match status" value="1"/>
</dbReference>
<dbReference type="Gene3D" id="3.40.50.720">
    <property type="entry name" value="NAD(P)-binding Rossmann-like Domain"/>
    <property type="match status" value="1"/>
</dbReference>
<keyword evidence="4" id="KW-0407">Ion channel</keyword>
<feature type="domain" description="RCK N-terminal" evidence="3">
    <location>
        <begin position="267"/>
        <end position="381"/>
    </location>
</feature>
<evidence type="ECO:0000256" key="1">
    <source>
        <dbReference type="ARBA" id="ARBA00004651"/>
    </source>
</evidence>
<dbReference type="NCBIfam" id="NF007828">
    <property type="entry name" value="PRK10537.1"/>
    <property type="match status" value="1"/>
</dbReference>
<dbReference type="SUPFAM" id="SSF81324">
    <property type="entry name" value="Voltage-gated potassium channels"/>
    <property type="match status" value="1"/>
</dbReference>
<comment type="caution">
    <text evidence="4">The sequence shown here is derived from an EMBL/GenBank/DDBJ whole genome shotgun (WGS) entry which is preliminary data.</text>
</comment>
<feature type="transmembrane region" description="Helical" evidence="2">
    <location>
        <begin position="87"/>
        <end position="105"/>
    </location>
</feature>
<dbReference type="PROSITE" id="PS51201">
    <property type="entry name" value="RCK_N"/>
    <property type="match status" value="1"/>
</dbReference>
<dbReference type="InterPro" id="IPR036291">
    <property type="entry name" value="NAD(P)-bd_dom_sf"/>
</dbReference>
<comment type="subcellular location">
    <subcellularLocation>
        <location evidence="1">Cell membrane</location>
        <topology evidence="1">Multi-pass membrane protein</topology>
    </subcellularLocation>
</comment>
<feature type="transmembrane region" description="Helical" evidence="2">
    <location>
        <begin position="192"/>
        <end position="212"/>
    </location>
</feature>
<dbReference type="GO" id="GO:0034220">
    <property type="term" value="P:monoatomic ion transmembrane transport"/>
    <property type="evidence" value="ECO:0007669"/>
    <property type="project" value="UniProtKB-KW"/>
</dbReference>
<dbReference type="Gene3D" id="1.10.287.70">
    <property type="match status" value="1"/>
</dbReference>
<feature type="transmembrane region" description="Helical" evidence="2">
    <location>
        <begin position="224"/>
        <end position="249"/>
    </location>
</feature>
<dbReference type="AlphaFoldDB" id="A0A2I1DHX6"/>
<dbReference type="InterPro" id="IPR003148">
    <property type="entry name" value="RCK_N"/>
</dbReference>
<keyword evidence="2" id="KW-1133">Transmembrane helix</keyword>
<keyword evidence="5" id="KW-1185">Reference proteome</keyword>
<sequence length="422" mass="46059">MSEKFTHSPHPWHILRPSWRARWRGRGERWARKLHLEQWYPHLPIAAAVGFLGLFNILPAIEHLLGLSYVGSLADMSSGFVLDAFRGLPQGAAGIILLIMSLGLLFRSRFAWAVVLIIASAVLAVGIYRHPQHISALLYYNAALVFFLWIFRGRFNHSSLATGTLFALVGAIMVIGYGVFGAYILGDGFKPHIHSLTGALYFSIVTMSTVGYGDVLPVSNEARLFVVSLIVLGITVFATSLSAIIVPAINNRLQSALQGEKRHMTLKNHYIIAGDTPLARNSYRELKSRNLPVVMIMGHQPDDSIYQPDDLIIGDSSDTDILRNAGAETALAVLALRADDSENAFVVLAVKEMEGSAKTVAAVNDSKNLGRVRRVQPDMIIAPQVLGGELLAMALNGEQLDNDAVMKMFRFSSGSTASPGKN</sequence>
<organism evidence="4 5">
    <name type="scientific">Acidithiobacillus marinus</name>
    <dbReference type="NCBI Taxonomy" id="187490"/>
    <lineage>
        <taxon>Bacteria</taxon>
        <taxon>Pseudomonadati</taxon>
        <taxon>Pseudomonadota</taxon>
        <taxon>Acidithiobacillia</taxon>
        <taxon>Acidithiobacillales</taxon>
        <taxon>Acidithiobacillaceae</taxon>
        <taxon>Acidithiobacillus</taxon>
    </lineage>
</organism>
<dbReference type="InterPro" id="IPR050721">
    <property type="entry name" value="Trk_Ktr_HKT_K-transport"/>
</dbReference>
<dbReference type="OrthoDB" id="9813518at2"/>
<dbReference type="GO" id="GO:0006813">
    <property type="term" value="P:potassium ion transport"/>
    <property type="evidence" value="ECO:0007669"/>
    <property type="project" value="InterPro"/>
</dbReference>
<dbReference type="Pfam" id="PF02254">
    <property type="entry name" value="TrkA_N"/>
    <property type="match status" value="1"/>
</dbReference>
<dbReference type="Proteomes" id="UP000234329">
    <property type="component" value="Unassembled WGS sequence"/>
</dbReference>
<dbReference type="FunCoup" id="A0A2I1DHX6">
    <property type="interactions" value="24"/>
</dbReference>
<feature type="transmembrane region" description="Helical" evidence="2">
    <location>
        <begin position="163"/>
        <end position="186"/>
    </location>
</feature>
<keyword evidence="4" id="KW-0813">Transport</keyword>
<dbReference type="SUPFAM" id="SSF51735">
    <property type="entry name" value="NAD(P)-binding Rossmann-fold domains"/>
    <property type="match status" value="1"/>
</dbReference>
<evidence type="ECO:0000313" key="5">
    <source>
        <dbReference type="Proteomes" id="UP000234329"/>
    </source>
</evidence>
<accession>A0A2I1DHX6</accession>
<dbReference type="PANTHER" id="PTHR43833:SF11">
    <property type="entry name" value="VOLTAGE-GATED POTASSIUM CHANNEL KCH"/>
    <property type="match status" value="1"/>
</dbReference>
<evidence type="ECO:0000259" key="3">
    <source>
        <dbReference type="PROSITE" id="PS51201"/>
    </source>
</evidence>
<name>A0A2I1DHX6_9PROT</name>
<keyword evidence="2" id="KW-0812">Transmembrane</keyword>
<dbReference type="PANTHER" id="PTHR43833">
    <property type="entry name" value="POTASSIUM CHANNEL PROTEIN 2-RELATED-RELATED"/>
    <property type="match status" value="1"/>
</dbReference>
<keyword evidence="2" id="KW-0472">Membrane</keyword>
<keyword evidence="4" id="KW-0406">Ion transport</keyword>
<dbReference type="InParanoid" id="A0A2I1DHX6"/>
<evidence type="ECO:0000256" key="2">
    <source>
        <dbReference type="SAM" id="Phobius"/>
    </source>
</evidence>
<dbReference type="InterPro" id="IPR013099">
    <property type="entry name" value="K_chnl_dom"/>
</dbReference>
<evidence type="ECO:0000313" key="4">
    <source>
        <dbReference type="EMBL" id="PKY09481.1"/>
    </source>
</evidence>
<feature type="transmembrane region" description="Helical" evidence="2">
    <location>
        <begin position="134"/>
        <end position="151"/>
    </location>
</feature>
<feature type="transmembrane region" description="Helical" evidence="2">
    <location>
        <begin position="39"/>
        <end position="61"/>
    </location>
</feature>
<feature type="transmembrane region" description="Helical" evidence="2">
    <location>
        <begin position="110"/>
        <end position="128"/>
    </location>
</feature>